<dbReference type="GO" id="GO:0005524">
    <property type="term" value="F:ATP binding"/>
    <property type="evidence" value="ECO:0007669"/>
    <property type="project" value="UniProtKB-KW"/>
</dbReference>
<evidence type="ECO:0000256" key="4">
    <source>
        <dbReference type="ARBA" id="ARBA00022801"/>
    </source>
</evidence>
<dbReference type="SUPFAM" id="SSF52540">
    <property type="entry name" value="P-loop containing nucleoside triphosphate hydrolases"/>
    <property type="match status" value="2"/>
</dbReference>
<dbReference type="InterPro" id="IPR000330">
    <property type="entry name" value="SNF2_N"/>
</dbReference>
<sequence length="1015" mass="109211">MRSWNDQPDDAATSIQQNASDASLSAPSKHTTPVDPMQTATAILQPTGHGNPLPAPSTPAADPATDCIPHHTPSLCPAESPPTQRPTKSCRHLSPPPHSTTEPPPSLPPRQDAGAAEEMHAAHVAFFREVLQRHAYAPMHPMLGDPLRWLANQSAEALHPAGRGLCIPREYLGNQVSPVGDYAAVLNAAGLVVEKKEAAPLSTVSTHRGSHGNANSPRGRWGGLARGASRQSPRAGGSNGRGGGRSGRVTRGADRSGSAAEVARRVWRQPLSYKNLTFDMASLREALEVHSAALLGRERGTPGGVMGKVARSLEGDGRRRGGGDEKVYLSGATLVVVPATLLGHWQQQVQRHVERGLLRVLVLGAGGGSRGGSGWPSAAEVAWQFDLVLATFSQLSAGGPDVNSLLQVHWLRVVLDEGHLLGSSVGITNRRQVVCALTAQSRWVMTGTPTPNIAGQVARGDDVARLQPLLAFLQVAPYGSSTHAWGVAVLEPWRALRAEALGRLRTLLRRVMIRASKADLGRVLPKRHVATVRLRFAATHAQSYNELAAVVRRNLVLADWGNDGHSESLLAAGNATWAREMLRNLRLSCCIAGNCHLQVNEADLQETLELLAGRRLELSGPMERGAEGVGTRFSSDSLDHVEMAIRHGGECTRCAQWTRLLVVTPCAHILCLDCVVADRERCISCLRPYAMQEVDSAERLKLNASPKWSVPIELIEWQPSFTQKGALGISGGAWQPDWAMTESSKCAYLIARLVALGIPAATSSAGPHREHHRGWDASRPSAARSFPGAAPKRAKVIIFSQFWMHLQLVKARLQLAGIRHVVFHSASPQSEKAAVLRAFQGKCAIEDSVQVLLMDSAGSVGLDLSFVQHVFLMEPIADRSLEEQVVSRAHRMGATESVHVETLIMQGTAEESMFKLQNHPSRASSPTNMLEGMGASSPSKNMGDREADALTSNPMPWNVLRMQGDAHLPLGAEDLSECRGLRNQVLLQLRCVPVDPALQKGSNTCDMDGDGSKET</sequence>
<dbReference type="Gene3D" id="3.40.50.300">
    <property type="entry name" value="P-loop containing nucleotide triphosphate hydrolases"/>
    <property type="match status" value="1"/>
</dbReference>
<keyword evidence="10" id="KW-1185">Reference proteome</keyword>
<dbReference type="InterPro" id="IPR001650">
    <property type="entry name" value="Helicase_C-like"/>
</dbReference>
<evidence type="ECO:0000313" key="10">
    <source>
        <dbReference type="Proteomes" id="UP001190700"/>
    </source>
</evidence>
<dbReference type="GO" id="GO:0005634">
    <property type="term" value="C:nucleus"/>
    <property type="evidence" value="ECO:0007669"/>
    <property type="project" value="TreeGrafter"/>
</dbReference>
<dbReference type="Pfam" id="PF00271">
    <property type="entry name" value="Helicase_C"/>
    <property type="match status" value="1"/>
</dbReference>
<dbReference type="GO" id="GO:0016787">
    <property type="term" value="F:hydrolase activity"/>
    <property type="evidence" value="ECO:0007669"/>
    <property type="project" value="UniProtKB-KW"/>
</dbReference>
<evidence type="ECO:0000313" key="9">
    <source>
        <dbReference type="EMBL" id="KAK3271260.1"/>
    </source>
</evidence>
<feature type="region of interest" description="Disordered" evidence="7">
    <location>
        <begin position="1"/>
        <end position="117"/>
    </location>
</feature>
<name>A0AAE0G4V8_9CHLO</name>
<gene>
    <name evidence="9" type="ORF">CYMTET_20380</name>
</gene>
<keyword evidence="4" id="KW-0378">Hydrolase</keyword>
<dbReference type="Proteomes" id="UP001190700">
    <property type="component" value="Unassembled WGS sequence"/>
</dbReference>
<dbReference type="EMBL" id="LGRX02009902">
    <property type="protein sequence ID" value="KAK3271260.1"/>
    <property type="molecule type" value="Genomic_DNA"/>
</dbReference>
<dbReference type="PROSITE" id="PS00518">
    <property type="entry name" value="ZF_RING_1"/>
    <property type="match status" value="1"/>
</dbReference>
<accession>A0AAE0G4V8</accession>
<dbReference type="SMART" id="SM00490">
    <property type="entry name" value="HELICc"/>
    <property type="match status" value="1"/>
</dbReference>
<keyword evidence="5" id="KW-0862">Zinc</keyword>
<keyword evidence="6" id="KW-0067">ATP-binding</keyword>
<organism evidence="9 10">
    <name type="scientific">Cymbomonas tetramitiformis</name>
    <dbReference type="NCBI Taxonomy" id="36881"/>
    <lineage>
        <taxon>Eukaryota</taxon>
        <taxon>Viridiplantae</taxon>
        <taxon>Chlorophyta</taxon>
        <taxon>Pyramimonadophyceae</taxon>
        <taxon>Pyramimonadales</taxon>
        <taxon>Pyramimonadaceae</taxon>
        <taxon>Cymbomonas</taxon>
    </lineage>
</organism>
<reference evidence="9 10" key="1">
    <citation type="journal article" date="2015" name="Genome Biol. Evol.">
        <title>Comparative Genomics of a Bacterivorous Green Alga Reveals Evolutionary Causalities and Consequences of Phago-Mixotrophic Mode of Nutrition.</title>
        <authorList>
            <person name="Burns J.A."/>
            <person name="Paasch A."/>
            <person name="Narechania A."/>
            <person name="Kim E."/>
        </authorList>
    </citation>
    <scope>NUCLEOTIDE SEQUENCE [LARGE SCALE GENOMIC DNA]</scope>
    <source>
        <strain evidence="9 10">PLY_AMNH</strain>
    </source>
</reference>
<proteinExistence type="predicted"/>
<feature type="domain" description="Helicase C-terminal" evidence="8">
    <location>
        <begin position="782"/>
        <end position="927"/>
    </location>
</feature>
<dbReference type="InterPro" id="IPR027417">
    <property type="entry name" value="P-loop_NTPase"/>
</dbReference>
<dbReference type="InterPro" id="IPR038718">
    <property type="entry name" value="SNF2-like_sf"/>
</dbReference>
<evidence type="ECO:0000256" key="3">
    <source>
        <dbReference type="ARBA" id="ARBA00022771"/>
    </source>
</evidence>
<dbReference type="CDD" id="cd18793">
    <property type="entry name" value="SF2_C_SNF"/>
    <property type="match status" value="1"/>
</dbReference>
<dbReference type="InterPro" id="IPR050628">
    <property type="entry name" value="SNF2_RAD54_helicase_TF"/>
</dbReference>
<evidence type="ECO:0000256" key="5">
    <source>
        <dbReference type="ARBA" id="ARBA00022833"/>
    </source>
</evidence>
<evidence type="ECO:0000256" key="7">
    <source>
        <dbReference type="SAM" id="MobiDB-lite"/>
    </source>
</evidence>
<feature type="compositionally biased region" description="Gly residues" evidence="7">
    <location>
        <begin position="237"/>
        <end position="246"/>
    </location>
</feature>
<evidence type="ECO:0000256" key="2">
    <source>
        <dbReference type="ARBA" id="ARBA00022741"/>
    </source>
</evidence>
<keyword evidence="1" id="KW-0479">Metal-binding</keyword>
<feature type="compositionally biased region" description="Polar residues" evidence="7">
    <location>
        <begin position="202"/>
        <end position="216"/>
    </location>
</feature>
<keyword evidence="3" id="KW-0863">Zinc-finger</keyword>
<comment type="caution">
    <text evidence="9">The sequence shown here is derived from an EMBL/GenBank/DDBJ whole genome shotgun (WGS) entry which is preliminary data.</text>
</comment>
<protein>
    <recommendedName>
        <fullName evidence="8">Helicase C-terminal domain-containing protein</fullName>
    </recommendedName>
</protein>
<dbReference type="Pfam" id="PF00176">
    <property type="entry name" value="SNF2-rel_dom"/>
    <property type="match status" value="1"/>
</dbReference>
<dbReference type="InterPro" id="IPR049730">
    <property type="entry name" value="SNF2/RAD54-like_C"/>
</dbReference>
<dbReference type="PROSITE" id="PS51194">
    <property type="entry name" value="HELICASE_CTER"/>
    <property type="match status" value="1"/>
</dbReference>
<dbReference type="SUPFAM" id="SSF57850">
    <property type="entry name" value="RING/U-box"/>
    <property type="match status" value="1"/>
</dbReference>
<evidence type="ECO:0000256" key="1">
    <source>
        <dbReference type="ARBA" id="ARBA00022723"/>
    </source>
</evidence>
<keyword evidence="2" id="KW-0547">Nucleotide-binding</keyword>
<dbReference type="InterPro" id="IPR017907">
    <property type="entry name" value="Znf_RING_CS"/>
</dbReference>
<dbReference type="Gene3D" id="3.40.50.10810">
    <property type="entry name" value="Tandem AAA-ATPase domain"/>
    <property type="match status" value="1"/>
</dbReference>
<dbReference type="PANTHER" id="PTHR45626">
    <property type="entry name" value="TRANSCRIPTION TERMINATION FACTOR 2-RELATED"/>
    <property type="match status" value="1"/>
</dbReference>
<dbReference type="PANTHER" id="PTHR45626:SF14">
    <property type="entry name" value="ATP-DEPENDENT DNA HELICASE (EUROFUNG)"/>
    <property type="match status" value="1"/>
</dbReference>
<evidence type="ECO:0000256" key="6">
    <source>
        <dbReference type="ARBA" id="ARBA00022840"/>
    </source>
</evidence>
<dbReference type="GO" id="GO:0008270">
    <property type="term" value="F:zinc ion binding"/>
    <property type="evidence" value="ECO:0007669"/>
    <property type="project" value="UniProtKB-KW"/>
</dbReference>
<dbReference type="GO" id="GO:0008094">
    <property type="term" value="F:ATP-dependent activity, acting on DNA"/>
    <property type="evidence" value="ECO:0007669"/>
    <property type="project" value="TreeGrafter"/>
</dbReference>
<dbReference type="GO" id="GO:0006281">
    <property type="term" value="P:DNA repair"/>
    <property type="evidence" value="ECO:0007669"/>
    <property type="project" value="TreeGrafter"/>
</dbReference>
<feature type="region of interest" description="Disordered" evidence="7">
    <location>
        <begin position="202"/>
        <end position="261"/>
    </location>
</feature>
<feature type="compositionally biased region" description="Polar residues" evidence="7">
    <location>
        <begin position="13"/>
        <end position="31"/>
    </location>
</feature>
<dbReference type="AlphaFoldDB" id="A0AAE0G4V8"/>
<evidence type="ECO:0000259" key="8">
    <source>
        <dbReference type="PROSITE" id="PS51194"/>
    </source>
</evidence>
<feature type="compositionally biased region" description="Pro residues" evidence="7">
    <location>
        <begin position="94"/>
        <end position="108"/>
    </location>
</feature>